<dbReference type="InterPro" id="IPR019606">
    <property type="entry name" value="GerMN"/>
</dbReference>
<feature type="domain" description="GerMN" evidence="3">
    <location>
        <begin position="75"/>
        <end position="167"/>
    </location>
</feature>
<evidence type="ECO:0000256" key="2">
    <source>
        <dbReference type="SAM" id="SignalP"/>
    </source>
</evidence>
<evidence type="ECO:0000256" key="1">
    <source>
        <dbReference type="SAM" id="MobiDB-lite"/>
    </source>
</evidence>
<dbReference type="EMBL" id="CP021434">
    <property type="protein sequence ID" value="ARU63340.1"/>
    <property type="molecule type" value="Genomic_DNA"/>
</dbReference>
<feature type="signal peptide" evidence="2">
    <location>
        <begin position="1"/>
        <end position="24"/>
    </location>
</feature>
<evidence type="ECO:0000313" key="5">
    <source>
        <dbReference type="Proteomes" id="UP000195437"/>
    </source>
</evidence>
<dbReference type="Proteomes" id="UP000195437">
    <property type="component" value="Chromosome"/>
</dbReference>
<evidence type="ECO:0000313" key="4">
    <source>
        <dbReference type="EMBL" id="ARU63340.1"/>
    </source>
</evidence>
<proteinExistence type="predicted"/>
<dbReference type="Pfam" id="PF10646">
    <property type="entry name" value="Germane"/>
    <property type="match status" value="2"/>
</dbReference>
<feature type="region of interest" description="Disordered" evidence="1">
    <location>
        <begin position="23"/>
        <end position="43"/>
    </location>
</feature>
<feature type="chain" id="PRO_5012010753" description="GerMN domain-containing protein" evidence="2">
    <location>
        <begin position="25"/>
        <end position="333"/>
    </location>
</feature>
<evidence type="ECO:0000259" key="3">
    <source>
        <dbReference type="SMART" id="SM00909"/>
    </source>
</evidence>
<dbReference type="AlphaFoldDB" id="A0A1Y0IST7"/>
<accession>A0A1Y0IST7</accession>
<feature type="compositionally biased region" description="Low complexity" evidence="1">
    <location>
        <begin position="29"/>
        <end position="43"/>
    </location>
</feature>
<protein>
    <recommendedName>
        <fullName evidence="3">GerMN domain-containing protein</fullName>
    </recommendedName>
</protein>
<sequence>MRKRRLALVGVLAVTIAAATGCSATPEKTSAPQSTQGTGQGQQAENVMPTTVFVADQNGFVVPLNVKMEKTNSVAQATLQNMIAGGSGDASLVGTGFRNVLPEGTKIRGVSINEGVAKVDFTKEVNELKTSADEQAMVDAVVWSLTGLESINKVQFMVEGHMMNTLKNGTPIGDPISREGGINLQLTSNLSPSNATALTLYFEGKSNDSNFSYLVPVTRMVPKRADQNMIELTLAELAKGPHSDALEPVVSPELKLNKSAVAEKTATLDFASELAADGGSTNQMVNSIVLSVAANADVDKVKFTVGEKAPKASEGLDLTQPVLIPQTINEQKL</sequence>
<name>A0A1Y0IST7_9BACL</name>
<organism evidence="4 5">
    <name type="scientific">Tumebacillus avium</name>
    <dbReference type="NCBI Taxonomy" id="1903704"/>
    <lineage>
        <taxon>Bacteria</taxon>
        <taxon>Bacillati</taxon>
        <taxon>Bacillota</taxon>
        <taxon>Bacilli</taxon>
        <taxon>Bacillales</taxon>
        <taxon>Alicyclobacillaceae</taxon>
        <taxon>Tumebacillus</taxon>
    </lineage>
</organism>
<gene>
    <name evidence="4" type="ORF">CBW65_21895</name>
</gene>
<feature type="domain" description="GerMN" evidence="3">
    <location>
        <begin position="230"/>
        <end position="313"/>
    </location>
</feature>
<dbReference type="OrthoDB" id="1715058at2"/>
<reference evidence="5" key="1">
    <citation type="submission" date="2017-05" db="EMBL/GenBank/DDBJ databases">
        <authorList>
            <person name="Sung H."/>
        </authorList>
    </citation>
    <scope>NUCLEOTIDE SEQUENCE [LARGE SCALE GENOMIC DNA]</scope>
    <source>
        <strain evidence="5">AR23208</strain>
    </source>
</reference>
<dbReference type="PROSITE" id="PS51257">
    <property type="entry name" value="PROKAR_LIPOPROTEIN"/>
    <property type="match status" value="1"/>
</dbReference>
<keyword evidence="5" id="KW-1185">Reference proteome</keyword>
<keyword evidence="2" id="KW-0732">Signal</keyword>
<dbReference type="KEGG" id="tum:CBW65_21895"/>
<dbReference type="SMART" id="SM00909">
    <property type="entry name" value="Germane"/>
    <property type="match status" value="2"/>
</dbReference>